<name>A0A818FQD2_9BILA</name>
<keyword evidence="1" id="KW-0238">DNA-binding</keyword>
<dbReference type="Pfam" id="PF03221">
    <property type="entry name" value="HTH_Tnp_Tc5"/>
    <property type="match status" value="1"/>
</dbReference>
<gene>
    <name evidence="3" type="ORF">KIK155_LOCUS14232</name>
</gene>
<dbReference type="SUPFAM" id="SSF46689">
    <property type="entry name" value="Homeodomain-like"/>
    <property type="match status" value="1"/>
</dbReference>
<dbReference type="GO" id="GO:0003677">
    <property type="term" value="F:DNA binding"/>
    <property type="evidence" value="ECO:0007669"/>
    <property type="project" value="UniProtKB-KW"/>
</dbReference>
<comment type="caution">
    <text evidence="3">The sequence shown here is derived from an EMBL/GenBank/DDBJ whole genome shotgun (WGS) entry which is preliminary data.</text>
</comment>
<dbReference type="GO" id="GO:0005634">
    <property type="term" value="C:nucleus"/>
    <property type="evidence" value="ECO:0007669"/>
    <property type="project" value="TreeGrafter"/>
</dbReference>
<dbReference type="EMBL" id="CAJNYV010002431">
    <property type="protein sequence ID" value="CAF3477036.1"/>
    <property type="molecule type" value="Genomic_DNA"/>
</dbReference>
<sequence>MFFGAEFSIIIFIVPDNEQCIESKSNNDLSQAINDNVCEWFVAQRGKNIPISDRIIQEYTRQIGKQLDPSNEFKVSDGWLDGFRTRYNTNFRVISGESRAVNQDIITDWKTRLHNTIEHYDPVEIFNCDETGLFYKLMPDRSLTVDKNDCKGGKKSKKRNTVMLGTNWAGNEKLKPVVFAMRMLSVIDGIDALQQISIIDETIFTDDRLIEELDGVLRHLTIGGKPMSGYDYVSIDDNAPSFNEWDDSNDKLLVINGTINDDANSNEDQLNDDVPSENPPSLSECLDLVRRLRLFSTMQQPEFHLFIIELQSKLTDALLDSNLSKQRSVLDYFKHVLV</sequence>
<evidence type="ECO:0000313" key="3">
    <source>
        <dbReference type="EMBL" id="CAF3477036.1"/>
    </source>
</evidence>
<dbReference type="AlphaFoldDB" id="A0A818FQD2"/>
<dbReference type="InterPro" id="IPR009057">
    <property type="entry name" value="Homeodomain-like_sf"/>
</dbReference>
<dbReference type="PROSITE" id="PS51253">
    <property type="entry name" value="HTH_CENPB"/>
    <property type="match status" value="1"/>
</dbReference>
<dbReference type="Proteomes" id="UP000663865">
    <property type="component" value="Unassembled WGS sequence"/>
</dbReference>
<dbReference type="PANTHER" id="PTHR19303:SF73">
    <property type="entry name" value="PROTEIN PDC2"/>
    <property type="match status" value="1"/>
</dbReference>
<dbReference type="PANTHER" id="PTHR19303">
    <property type="entry name" value="TRANSPOSON"/>
    <property type="match status" value="1"/>
</dbReference>
<feature type="domain" description="HTH CENPB-type" evidence="2">
    <location>
        <begin position="21"/>
        <end position="93"/>
    </location>
</feature>
<dbReference type="InterPro" id="IPR050863">
    <property type="entry name" value="CenT-Element_Derived"/>
</dbReference>
<proteinExistence type="predicted"/>
<evidence type="ECO:0000259" key="2">
    <source>
        <dbReference type="PROSITE" id="PS51253"/>
    </source>
</evidence>
<evidence type="ECO:0000256" key="1">
    <source>
        <dbReference type="ARBA" id="ARBA00023125"/>
    </source>
</evidence>
<dbReference type="SMART" id="SM00674">
    <property type="entry name" value="CENPB"/>
    <property type="match status" value="1"/>
</dbReference>
<evidence type="ECO:0000313" key="4">
    <source>
        <dbReference type="Proteomes" id="UP000663865"/>
    </source>
</evidence>
<organism evidence="3 4">
    <name type="scientific">Rotaria socialis</name>
    <dbReference type="NCBI Taxonomy" id="392032"/>
    <lineage>
        <taxon>Eukaryota</taxon>
        <taxon>Metazoa</taxon>
        <taxon>Spiralia</taxon>
        <taxon>Gnathifera</taxon>
        <taxon>Rotifera</taxon>
        <taxon>Eurotatoria</taxon>
        <taxon>Bdelloidea</taxon>
        <taxon>Philodinida</taxon>
        <taxon>Philodinidae</taxon>
        <taxon>Rotaria</taxon>
    </lineage>
</organism>
<reference evidence="3" key="1">
    <citation type="submission" date="2021-02" db="EMBL/GenBank/DDBJ databases">
        <authorList>
            <person name="Nowell W R."/>
        </authorList>
    </citation>
    <scope>NUCLEOTIDE SEQUENCE</scope>
</reference>
<dbReference type="Gene3D" id="1.10.10.60">
    <property type="entry name" value="Homeodomain-like"/>
    <property type="match status" value="1"/>
</dbReference>
<dbReference type="InterPro" id="IPR006600">
    <property type="entry name" value="HTH_CenpB_DNA-bd_dom"/>
</dbReference>
<accession>A0A818FQD2</accession>
<protein>
    <recommendedName>
        <fullName evidence="2">HTH CENPB-type domain-containing protein</fullName>
    </recommendedName>
</protein>